<keyword evidence="5" id="KW-0560">Oxidoreductase</keyword>
<dbReference type="EMBL" id="KM972265">
    <property type="protein sequence ID" value="AKE80081.1"/>
    <property type="molecule type" value="Genomic_DNA"/>
</dbReference>
<dbReference type="GO" id="GO:0016491">
    <property type="term" value="F:oxidoreductase activity"/>
    <property type="evidence" value="ECO:0007669"/>
    <property type="project" value="UniProtKB-KW"/>
</dbReference>
<dbReference type="GO" id="GO:0046872">
    <property type="term" value="F:metal ion binding"/>
    <property type="evidence" value="ECO:0007669"/>
    <property type="project" value="UniProtKB-KW"/>
</dbReference>
<dbReference type="Pfam" id="PF00107">
    <property type="entry name" value="ADH_zinc_N"/>
    <property type="match status" value="1"/>
</dbReference>
<accession>A0A0F6UXW9</accession>
<comment type="similarity">
    <text evidence="2">Belongs to the zinc-containing alcohol dehydrogenase family.</text>
</comment>
<feature type="domain" description="Alcohol dehydrogenase-like N-terminal" evidence="7">
    <location>
        <begin position="28"/>
        <end position="132"/>
    </location>
</feature>
<gene>
    <name evidence="8" type="primary">cpsP</name>
    <name evidence="8" type="ORF">YS35.seq-orf00016</name>
    <name evidence="9" type="ORF">YS38.seq-orf00016</name>
</gene>
<dbReference type="InterPro" id="IPR011032">
    <property type="entry name" value="GroES-like_sf"/>
</dbReference>
<keyword evidence="4" id="KW-0862">Zinc</keyword>
<organism evidence="8">
    <name type="scientific">Streptococcus suis</name>
    <dbReference type="NCBI Taxonomy" id="1307"/>
    <lineage>
        <taxon>Bacteria</taxon>
        <taxon>Bacillati</taxon>
        <taxon>Bacillota</taxon>
        <taxon>Bacilli</taxon>
        <taxon>Lactobacillales</taxon>
        <taxon>Streptococcaceae</taxon>
        <taxon>Streptococcus</taxon>
    </lineage>
</organism>
<dbReference type="AlphaFoldDB" id="A0A0F6UXW9"/>
<comment type="cofactor">
    <cofactor evidence="1">
        <name>Zn(2+)</name>
        <dbReference type="ChEBI" id="CHEBI:29105"/>
    </cofactor>
</comment>
<dbReference type="Gene3D" id="3.90.180.10">
    <property type="entry name" value="Medium-chain alcohol dehydrogenases, catalytic domain"/>
    <property type="match status" value="1"/>
</dbReference>
<evidence type="ECO:0000256" key="5">
    <source>
        <dbReference type="ARBA" id="ARBA00023002"/>
    </source>
</evidence>
<dbReference type="PANTHER" id="PTHR43350:SF19">
    <property type="entry name" value="D-GULOSIDE 3-DEHYDROGENASE"/>
    <property type="match status" value="1"/>
</dbReference>
<protein>
    <submittedName>
        <fullName evidence="8">Ribitol-5-phosphate dehydrogenase</fullName>
    </submittedName>
</protein>
<feature type="domain" description="Alcohol dehydrogenase-like C-terminal" evidence="6">
    <location>
        <begin position="192"/>
        <end position="296"/>
    </location>
</feature>
<dbReference type="InterPro" id="IPR036291">
    <property type="entry name" value="NAD(P)-bd_dom_sf"/>
</dbReference>
<dbReference type="EMBL" id="KM972267">
    <property type="protein sequence ID" value="AKE80123.1"/>
    <property type="molecule type" value="Genomic_DNA"/>
</dbReference>
<evidence type="ECO:0000313" key="8">
    <source>
        <dbReference type="EMBL" id="AKE80081.1"/>
    </source>
</evidence>
<dbReference type="Pfam" id="PF08240">
    <property type="entry name" value="ADH_N"/>
    <property type="match status" value="1"/>
</dbReference>
<dbReference type="InterPro" id="IPR013154">
    <property type="entry name" value="ADH-like_N"/>
</dbReference>
<dbReference type="PANTHER" id="PTHR43350">
    <property type="entry name" value="NAD-DEPENDENT ALCOHOL DEHYDROGENASE"/>
    <property type="match status" value="1"/>
</dbReference>
<evidence type="ECO:0000256" key="2">
    <source>
        <dbReference type="ARBA" id="ARBA00008072"/>
    </source>
</evidence>
<evidence type="ECO:0000256" key="1">
    <source>
        <dbReference type="ARBA" id="ARBA00001947"/>
    </source>
</evidence>
<dbReference type="InterPro" id="IPR013149">
    <property type="entry name" value="ADH-like_C"/>
</dbReference>
<dbReference type="Gene3D" id="3.40.50.720">
    <property type="entry name" value="NAD(P)-binding Rossmann-like Domain"/>
    <property type="match status" value="1"/>
</dbReference>
<name>A0A0F6UXW9_STRSU</name>
<dbReference type="SUPFAM" id="SSF51735">
    <property type="entry name" value="NAD(P)-binding Rossmann-fold domains"/>
    <property type="match status" value="1"/>
</dbReference>
<reference evidence="8" key="1">
    <citation type="journal article" date="2015" name="Appl. Environ. Microbiol.">
        <title>Eight Novel Capsular Polysaccharide Synthesis Gene Loci Identified in Nontypeable Streptococcus suis Isolates.</title>
        <authorList>
            <person name="Zheng H."/>
            <person name="Ji S."/>
            <person name="Liu Z."/>
            <person name="Lan R."/>
            <person name="Huang Y."/>
            <person name="Bai X."/>
            <person name="Gottschalk M."/>
            <person name="Xu J."/>
        </authorList>
    </citation>
    <scope>NUCLEOTIDE SEQUENCE</scope>
    <source>
        <strain evidence="8">YS35_seq</strain>
        <strain evidence="9">YS38_seq</strain>
    </source>
</reference>
<evidence type="ECO:0000313" key="9">
    <source>
        <dbReference type="EMBL" id="AKE80123.1"/>
    </source>
</evidence>
<dbReference type="SUPFAM" id="SSF50129">
    <property type="entry name" value="GroES-like"/>
    <property type="match status" value="1"/>
</dbReference>
<proteinExistence type="inferred from homology"/>
<evidence type="ECO:0000259" key="7">
    <source>
        <dbReference type="Pfam" id="PF08240"/>
    </source>
</evidence>
<dbReference type="RefSeq" id="WP_029171860.1">
    <property type="nucleotide sequence ID" value="NZ_JAFFHQ010000002.1"/>
</dbReference>
<evidence type="ECO:0000256" key="4">
    <source>
        <dbReference type="ARBA" id="ARBA00022833"/>
    </source>
</evidence>
<evidence type="ECO:0000259" key="6">
    <source>
        <dbReference type="Pfam" id="PF00107"/>
    </source>
</evidence>
<evidence type="ECO:0000256" key="3">
    <source>
        <dbReference type="ARBA" id="ARBA00022723"/>
    </source>
</evidence>
<keyword evidence="3" id="KW-0479">Metal-binding</keyword>
<sequence>MLNQVYQLIKPKNISIKFEEIDINNTSRVLVKPNYMAICHADQRYYQGKRDPKVLSKKLPMAPIHEACGIVVADPTGTYQVGQKVAMIPNQPPCASDEVFFENYRSGTYFLSSGYDGFMQETISLPVDRTVPYDSIPDEIAALSEFTSVAMHAINRFDNIAHHIREDVLVLADGSLAFVLASALHFLYPEIRITVVGRNPEKLRLFNFVYATYLTNEIPADLKFDHAFECAGGQGSEPAINDIIDLIKPQGTIMLMGVSDNKIAINTRDILEKGLTVVGSSRSGREDFIKAVEMLSNRRVQSQMRHIIFEEEAVNSVEDIHRVFATDLTTSFKTVFKWDV</sequence>